<dbReference type="OrthoDB" id="161814at2759"/>
<feature type="region of interest" description="Disordered" evidence="7">
    <location>
        <begin position="1"/>
        <end position="27"/>
    </location>
</feature>
<protein>
    <recommendedName>
        <fullName evidence="6">Copper transport protein</fullName>
    </recommendedName>
</protein>
<evidence type="ECO:0000256" key="7">
    <source>
        <dbReference type="SAM" id="MobiDB-lite"/>
    </source>
</evidence>
<dbReference type="GO" id="GO:0005375">
    <property type="term" value="F:copper ion transmembrane transporter activity"/>
    <property type="evidence" value="ECO:0007669"/>
    <property type="project" value="UniProtKB-UniRule"/>
</dbReference>
<evidence type="ECO:0000256" key="3">
    <source>
        <dbReference type="ARBA" id="ARBA00022692"/>
    </source>
</evidence>
<reference evidence="8 9" key="1">
    <citation type="submission" date="2019-03" db="EMBL/GenBank/DDBJ databases">
        <title>Sequencing 23 genomes of Wallemia ichthyophaga.</title>
        <authorList>
            <person name="Gostincar C."/>
        </authorList>
    </citation>
    <scope>NUCLEOTIDE SEQUENCE [LARGE SCALE GENOMIC DNA]</scope>
    <source>
        <strain evidence="8 9">EXF-5753</strain>
    </source>
</reference>
<keyword evidence="5 6" id="KW-0472">Membrane</keyword>
<comment type="similarity">
    <text evidence="2 6">Belongs to the copper transporter (Ctr) (TC 1.A.56) family. SLC31A subfamily.</text>
</comment>
<organism evidence="8 9">
    <name type="scientific">Wallemia hederae</name>
    <dbReference type="NCBI Taxonomy" id="1540922"/>
    <lineage>
        <taxon>Eukaryota</taxon>
        <taxon>Fungi</taxon>
        <taxon>Dikarya</taxon>
        <taxon>Basidiomycota</taxon>
        <taxon>Wallemiomycotina</taxon>
        <taxon>Wallemiomycetes</taxon>
        <taxon>Wallemiales</taxon>
        <taxon>Wallemiaceae</taxon>
        <taxon>Wallemia</taxon>
    </lineage>
</organism>
<evidence type="ECO:0000256" key="5">
    <source>
        <dbReference type="ARBA" id="ARBA00023136"/>
    </source>
</evidence>
<name>A0A4T0FSS6_9BASI</name>
<evidence type="ECO:0000256" key="6">
    <source>
        <dbReference type="RuleBase" id="RU367022"/>
    </source>
</evidence>
<feature type="transmembrane region" description="Helical" evidence="6">
    <location>
        <begin position="152"/>
        <end position="181"/>
    </location>
</feature>
<sequence length="202" mass="21573">MDMGSSDMGGGSGMDMGSGDMGSGDMGGMNMGDMGGCSTSMLWNWNIKNTCPVSKQWHITSDGAFAGTVIGVFFIVVAVEAVRRFGREYDRKIVNDYRKSQAGSTSIAPEVDAKGDVGPAPVLVGTGQLKPFRPTLTQQLIRSLVYFVQYSATYIIMLIAMTFNGYLLFAIFFGGAAGYFVSSWDTVGLVEETEKSSSGCCC</sequence>
<dbReference type="Proteomes" id="UP000310189">
    <property type="component" value="Unassembled WGS sequence"/>
</dbReference>
<dbReference type="PANTHER" id="PTHR12483">
    <property type="entry name" value="SOLUTE CARRIER FAMILY 31 COPPER TRANSPORTERS"/>
    <property type="match status" value="1"/>
</dbReference>
<dbReference type="PANTHER" id="PTHR12483:SF73">
    <property type="entry name" value="COPPER TRANSPORT PROTEIN CTR3"/>
    <property type="match status" value="1"/>
</dbReference>
<evidence type="ECO:0000313" key="8">
    <source>
        <dbReference type="EMBL" id="TIA91095.1"/>
    </source>
</evidence>
<keyword evidence="9" id="KW-1185">Reference proteome</keyword>
<evidence type="ECO:0000313" key="9">
    <source>
        <dbReference type="Proteomes" id="UP000310189"/>
    </source>
</evidence>
<comment type="caution">
    <text evidence="8">The sequence shown here is derived from an EMBL/GenBank/DDBJ whole genome shotgun (WGS) entry which is preliminary data.</text>
</comment>
<keyword evidence="6" id="KW-0406">Ion transport</keyword>
<keyword evidence="6" id="KW-0187">Copper transport</keyword>
<comment type="subcellular location">
    <subcellularLocation>
        <location evidence="1 6">Membrane</location>
        <topology evidence="1 6">Multi-pass membrane protein</topology>
    </subcellularLocation>
</comment>
<accession>A0A4T0FSS6</accession>
<gene>
    <name evidence="8" type="ORF">E3P99_01245</name>
</gene>
<evidence type="ECO:0000256" key="2">
    <source>
        <dbReference type="ARBA" id="ARBA00006921"/>
    </source>
</evidence>
<keyword evidence="6" id="KW-0186">Copper</keyword>
<feature type="compositionally biased region" description="Gly residues" evidence="7">
    <location>
        <begin position="7"/>
        <end position="27"/>
    </location>
</feature>
<evidence type="ECO:0000256" key="1">
    <source>
        <dbReference type="ARBA" id="ARBA00004141"/>
    </source>
</evidence>
<proteinExistence type="inferred from homology"/>
<keyword evidence="3 6" id="KW-0812">Transmembrane</keyword>
<dbReference type="GO" id="GO:0016020">
    <property type="term" value="C:membrane"/>
    <property type="evidence" value="ECO:0007669"/>
    <property type="project" value="UniProtKB-SubCell"/>
</dbReference>
<dbReference type="EMBL" id="SPNW01000014">
    <property type="protein sequence ID" value="TIA91095.1"/>
    <property type="molecule type" value="Genomic_DNA"/>
</dbReference>
<evidence type="ECO:0000256" key="4">
    <source>
        <dbReference type="ARBA" id="ARBA00022989"/>
    </source>
</evidence>
<keyword evidence="4 6" id="KW-1133">Transmembrane helix</keyword>
<dbReference type="AlphaFoldDB" id="A0A4T0FSS6"/>
<dbReference type="Pfam" id="PF04145">
    <property type="entry name" value="Ctr"/>
    <property type="match status" value="1"/>
</dbReference>
<feature type="transmembrane region" description="Helical" evidence="6">
    <location>
        <begin position="63"/>
        <end position="82"/>
    </location>
</feature>
<dbReference type="InterPro" id="IPR007274">
    <property type="entry name" value="Cop_transporter"/>
</dbReference>
<keyword evidence="6" id="KW-0813">Transport</keyword>